<feature type="domain" description="Outer membrane protein beta-barrel" evidence="2">
    <location>
        <begin position="223"/>
        <end position="395"/>
    </location>
</feature>
<dbReference type="eggNOG" id="COG3468">
    <property type="taxonomic scope" value="Bacteria"/>
</dbReference>
<name>A0A023BPK1_9FLAO</name>
<evidence type="ECO:0000313" key="3">
    <source>
        <dbReference type="EMBL" id="EZH71911.1"/>
    </source>
</evidence>
<keyword evidence="4" id="KW-1185">Reference proteome</keyword>
<dbReference type="RefSeq" id="WP_034246082.1">
    <property type="nucleotide sequence ID" value="NZ_AQRA01000010.1"/>
</dbReference>
<dbReference type="Proteomes" id="UP000023541">
    <property type="component" value="Unassembled WGS sequence"/>
</dbReference>
<evidence type="ECO:0000256" key="1">
    <source>
        <dbReference type="SAM" id="SignalP"/>
    </source>
</evidence>
<dbReference type="InterPro" id="IPR025665">
    <property type="entry name" value="Beta-barrel_OMP_2"/>
</dbReference>
<evidence type="ECO:0000259" key="2">
    <source>
        <dbReference type="Pfam" id="PF13568"/>
    </source>
</evidence>
<feature type="signal peptide" evidence="1">
    <location>
        <begin position="1"/>
        <end position="19"/>
    </location>
</feature>
<gene>
    <name evidence="3" type="ORF">ATO12_04650</name>
</gene>
<dbReference type="EMBL" id="AQRA01000010">
    <property type="protein sequence ID" value="EZH71911.1"/>
    <property type="molecule type" value="Genomic_DNA"/>
</dbReference>
<dbReference type="STRING" id="1317122.ATO12_04650"/>
<sequence>MKKQSLLFLLMILSLTTYAQIKFEQGYFIDNNGTKTECFIKNVDWHDNPSQIQYKMSEDAKVKMGYIRNIKEFGVSDLKYVRATVNIDMSSEELNHLSANKNPEFKEATLFLKHIVQGEANLYQYEEGNLIRYFYQVGDKDIQQLIYKTYRVTQEIVNGVRKERTNKIDKNNRYKQQLWTDVKCDNIKESDAVKTNYKKNSLVKYFVKYNECKDPSFVNTRKQEDRDLFNLTIRPGINFSSLKPNIDESNFVIDNSSRDIGDFEDKSGLRFGIEAEFILPFNKNKWGIFIEPTYQSYKSELVIEYINFLGTNTRTYTVDYKSIELPVGLRHYMFVSDKSKLFVNAAYVLDFEFDSTLVVRNNSSTPIVNKLKSKTNIAIGCGYKYNDRYSIEARYATTREIGGIFDYSSFSVILGYSLF</sequence>
<dbReference type="OrthoDB" id="921445at2"/>
<reference evidence="3 4" key="1">
    <citation type="submission" date="2014-04" db="EMBL/GenBank/DDBJ databases">
        <title>Aquimarina sp. 22II-S11-z7 Genome Sequencing.</title>
        <authorList>
            <person name="Lai Q."/>
        </authorList>
    </citation>
    <scope>NUCLEOTIDE SEQUENCE [LARGE SCALE GENOMIC DNA]</scope>
    <source>
        <strain evidence="3 4">22II-S11-z7</strain>
    </source>
</reference>
<comment type="caution">
    <text evidence="3">The sequence shown here is derived from an EMBL/GenBank/DDBJ whole genome shotgun (WGS) entry which is preliminary data.</text>
</comment>
<feature type="chain" id="PRO_5001517112" description="Outer membrane protein beta-barrel domain-containing protein" evidence="1">
    <location>
        <begin position="20"/>
        <end position="419"/>
    </location>
</feature>
<protein>
    <recommendedName>
        <fullName evidence="2">Outer membrane protein beta-barrel domain-containing protein</fullName>
    </recommendedName>
</protein>
<dbReference type="AlphaFoldDB" id="A0A023BPK1"/>
<evidence type="ECO:0000313" key="4">
    <source>
        <dbReference type="Proteomes" id="UP000023541"/>
    </source>
</evidence>
<dbReference type="Pfam" id="PF13568">
    <property type="entry name" value="OMP_b-brl_2"/>
    <property type="match status" value="1"/>
</dbReference>
<accession>A0A023BPK1</accession>
<organism evidence="3 4">
    <name type="scientific">Aquimarina atlantica</name>
    <dbReference type="NCBI Taxonomy" id="1317122"/>
    <lineage>
        <taxon>Bacteria</taxon>
        <taxon>Pseudomonadati</taxon>
        <taxon>Bacteroidota</taxon>
        <taxon>Flavobacteriia</taxon>
        <taxon>Flavobacteriales</taxon>
        <taxon>Flavobacteriaceae</taxon>
        <taxon>Aquimarina</taxon>
    </lineage>
</organism>
<keyword evidence="1" id="KW-0732">Signal</keyword>
<proteinExistence type="predicted"/>